<organism evidence="1">
    <name type="scientific">Phaeomonas parva</name>
    <dbReference type="NCBI Taxonomy" id="124430"/>
    <lineage>
        <taxon>Eukaryota</taxon>
        <taxon>Sar</taxon>
        <taxon>Stramenopiles</taxon>
        <taxon>Ochrophyta</taxon>
        <taxon>Pinguiophyceae</taxon>
        <taxon>Pinguiochrysidales</taxon>
        <taxon>Pinguiochrysidaceae</taxon>
        <taxon>Phaeomonas</taxon>
    </lineage>
</organism>
<dbReference type="GO" id="GO:0060628">
    <property type="term" value="P:regulation of ER to Golgi vesicle-mediated transport"/>
    <property type="evidence" value="ECO:0007669"/>
    <property type="project" value="TreeGrafter"/>
</dbReference>
<dbReference type="InterPro" id="IPR007528">
    <property type="entry name" value="RINT1_Tip20"/>
</dbReference>
<dbReference type="PANTHER" id="PTHR13520">
    <property type="entry name" value="RAD50-INTERACTING PROTEIN 1 RINT-1"/>
    <property type="match status" value="1"/>
</dbReference>
<evidence type="ECO:0000313" key="1">
    <source>
        <dbReference type="EMBL" id="CAD9244097.1"/>
    </source>
</evidence>
<gene>
    <name evidence="1" type="ORF">PPAR1163_LOCUS2445</name>
</gene>
<dbReference type="PANTHER" id="PTHR13520:SF0">
    <property type="entry name" value="RAD50-INTERACTING PROTEIN 1"/>
    <property type="match status" value="1"/>
</dbReference>
<dbReference type="GO" id="GO:0070939">
    <property type="term" value="C:Dsl1/NZR complex"/>
    <property type="evidence" value="ECO:0007669"/>
    <property type="project" value="InterPro"/>
</dbReference>
<protein>
    <submittedName>
        <fullName evidence="1">Uncharacterized protein</fullName>
    </submittedName>
</protein>
<dbReference type="EMBL" id="HBGJ01004110">
    <property type="protein sequence ID" value="CAD9244097.1"/>
    <property type="molecule type" value="Transcribed_RNA"/>
</dbReference>
<dbReference type="GO" id="GO:0006890">
    <property type="term" value="P:retrograde vesicle-mediated transport, Golgi to endoplasmic reticulum"/>
    <property type="evidence" value="ECO:0007669"/>
    <property type="project" value="InterPro"/>
</dbReference>
<reference evidence="1" key="1">
    <citation type="submission" date="2021-01" db="EMBL/GenBank/DDBJ databases">
        <authorList>
            <person name="Corre E."/>
            <person name="Pelletier E."/>
            <person name="Niang G."/>
            <person name="Scheremetjew M."/>
            <person name="Finn R."/>
            <person name="Kale V."/>
            <person name="Holt S."/>
            <person name="Cochrane G."/>
            <person name="Meng A."/>
            <person name="Brown T."/>
            <person name="Cohen L."/>
        </authorList>
    </citation>
    <scope>NUCLEOTIDE SEQUENCE</scope>
    <source>
        <strain evidence="1">CCMP2877</strain>
    </source>
</reference>
<accession>A0A7S1TQV1</accession>
<sequence length="721" mass="76831">MNEDELDAALTEALAALPPDDGDLGGFATAAAAALAAAEDQLSAAAGREAAALGQEEALGGEGADAARQLQEQQQKLVEISDGAAASAATLATAAEDLQGAGDAAVLNRLAALATERNALEALQGLEAAAAEVDAALRRGDPSAGAAALEVLAAAAAAKGGCGSEVLRLHALGLLKDRSALVAAFLEQRSLDGLVSRRWPLRAAPWQPEDLRELQGCFRDLTAARRWERQGKRDAATPQLAPVAVLTHLVEAHFTHNFGNGTVADRWAARPAWPFRYLERLLDALLEAANALVAPLLPQEDLPSLEQAVVREICRLAAGHALGALRRAAHSDVQTSRVVSAVLEFDAALERRGLGLAGVRRPAELLAATPQRLDRWIALDKAVIREQFHAARASMGGWELDYDAVVRRVASADAEPKENLPLLPPVAATFAHLWASASGRFARLPSAVKRARFVKDILKPLLYTLHEAALRTARAYQTGQTWASLQGDLNESDPADELTMGEAATAGSIFGETADLATHTGLGVTLGYDDLKTASLIHRYGIVNMLSWVQRMLRIRHRDLSYLQMQAALEEGAPEDWDAMPHTDGGGPQGEDDGLIGMVVGVMKSMESGGANGPVFRKELEVFRDAAAAVLKDIKNATRDEFRDFFVRHNRLSSRLPEAAAQQPCQALLAQALRAAAAHARAASVLSDAADFRAELLRVLLNLARDVEDDEWKAGMRALLG</sequence>
<dbReference type="GO" id="GO:0006888">
    <property type="term" value="P:endoplasmic reticulum to Golgi vesicle-mediated transport"/>
    <property type="evidence" value="ECO:0007669"/>
    <property type="project" value="InterPro"/>
</dbReference>
<dbReference type="AlphaFoldDB" id="A0A7S1TQV1"/>
<proteinExistence type="predicted"/>
<dbReference type="Pfam" id="PF04437">
    <property type="entry name" value="RINT1_TIP1"/>
    <property type="match status" value="1"/>
</dbReference>
<name>A0A7S1TQV1_9STRA</name>